<feature type="domain" description="DUF3291" evidence="2">
    <location>
        <begin position="16"/>
        <end position="153"/>
    </location>
</feature>
<organism evidence="3 4">
    <name type="scientific">Nitrospirillum amazonense</name>
    <dbReference type="NCBI Taxonomy" id="28077"/>
    <lineage>
        <taxon>Bacteria</taxon>
        <taxon>Pseudomonadati</taxon>
        <taxon>Pseudomonadota</taxon>
        <taxon>Alphaproteobacteria</taxon>
        <taxon>Rhodospirillales</taxon>
        <taxon>Azospirillaceae</taxon>
        <taxon>Nitrospirillum</taxon>
    </lineage>
</organism>
<dbReference type="EMBL" id="VITO01000006">
    <property type="protein sequence ID" value="TWB27757.1"/>
    <property type="molecule type" value="Genomic_DNA"/>
</dbReference>
<protein>
    <submittedName>
        <fullName evidence="3">Uncharacterized protein DUF3291</fullName>
    </submittedName>
</protein>
<name>A0A560G1I2_9PROT</name>
<dbReference type="AlphaFoldDB" id="A0A560G1I2"/>
<gene>
    <name evidence="3" type="ORF">FBZ88_106221</name>
</gene>
<reference evidence="3 4" key="1">
    <citation type="submission" date="2019-06" db="EMBL/GenBank/DDBJ databases">
        <title>Genomic Encyclopedia of Type Strains, Phase IV (KMG-V): Genome sequencing to study the core and pangenomes of soil and plant-associated prokaryotes.</title>
        <authorList>
            <person name="Whitman W."/>
        </authorList>
    </citation>
    <scope>NUCLEOTIDE SEQUENCE [LARGE SCALE GENOMIC DNA]</scope>
    <source>
        <strain evidence="3 4">BR 11865</strain>
    </source>
</reference>
<evidence type="ECO:0000313" key="4">
    <source>
        <dbReference type="Proteomes" id="UP000316545"/>
    </source>
</evidence>
<evidence type="ECO:0000256" key="1">
    <source>
        <dbReference type="SAM" id="MobiDB-lite"/>
    </source>
</evidence>
<dbReference type="RefSeq" id="WP_145616866.1">
    <property type="nucleotide sequence ID" value="NZ_JAYNFR010000001.1"/>
</dbReference>
<dbReference type="InterPro" id="IPR021708">
    <property type="entry name" value="DUF3291"/>
</dbReference>
<feature type="region of interest" description="Disordered" evidence="1">
    <location>
        <begin position="158"/>
        <end position="178"/>
    </location>
</feature>
<proteinExistence type="predicted"/>
<dbReference type="SUPFAM" id="SSF54909">
    <property type="entry name" value="Dimeric alpha+beta barrel"/>
    <property type="match status" value="1"/>
</dbReference>
<comment type="caution">
    <text evidence="3">The sequence shown here is derived from an EMBL/GenBank/DDBJ whole genome shotgun (WGS) entry which is preliminary data.</text>
</comment>
<keyword evidence="4" id="KW-1185">Reference proteome</keyword>
<dbReference type="Pfam" id="PF11695">
    <property type="entry name" value="DUF3291"/>
    <property type="match status" value="1"/>
</dbReference>
<dbReference type="InterPro" id="IPR011008">
    <property type="entry name" value="Dimeric_a/b-barrel"/>
</dbReference>
<dbReference type="Proteomes" id="UP000316545">
    <property type="component" value="Unassembled WGS sequence"/>
</dbReference>
<accession>A0A560G1I2</accession>
<evidence type="ECO:0000259" key="2">
    <source>
        <dbReference type="Pfam" id="PF11695"/>
    </source>
</evidence>
<sequence length="178" mass="19892">MEAGGKTGAAPGGWQLAQMNVGTALYAMDDPRIADFVNQLDEINALAEGSHGFVWRLQSDSGNATDILVSDNPRFLVNMSVWASAEALFDYVYKSAHRTVMARRREWFDRPVDMYQVLWWVPAGHRPTPQEGLERLAHLERHGATPHAFTFKQKYPHPAAPPAAPQDMAPEPHCVGWE</sequence>
<evidence type="ECO:0000313" key="3">
    <source>
        <dbReference type="EMBL" id="TWB27757.1"/>
    </source>
</evidence>